<evidence type="ECO:0000256" key="7">
    <source>
        <dbReference type="ARBA" id="ARBA00022485"/>
    </source>
</evidence>
<dbReference type="CDD" id="cd00056">
    <property type="entry name" value="ENDO3c"/>
    <property type="match status" value="1"/>
</dbReference>
<dbReference type="SMART" id="SM00525">
    <property type="entry name" value="FES"/>
    <property type="match status" value="1"/>
</dbReference>
<name>A0ABW0KNS6_9BACT</name>
<dbReference type="InterPro" id="IPR004035">
    <property type="entry name" value="Endouclease-III_FeS-bd_BS"/>
</dbReference>
<dbReference type="InterPro" id="IPR011257">
    <property type="entry name" value="DNA_glycosylase"/>
</dbReference>
<keyword evidence="11" id="KW-0408">Iron</keyword>
<keyword evidence="9" id="KW-0227">DNA damage</keyword>
<dbReference type="PANTHER" id="PTHR42944">
    <property type="entry name" value="ADENINE DNA GLYCOSYLASE"/>
    <property type="match status" value="1"/>
</dbReference>
<evidence type="ECO:0000259" key="15">
    <source>
        <dbReference type="SMART" id="SM00478"/>
    </source>
</evidence>
<dbReference type="InterPro" id="IPR004036">
    <property type="entry name" value="Endonuclease-III-like_CS2"/>
</dbReference>
<sequence>MPTQTARPNPQAIAAELVNWFGQNARDYPWRRTRDPYAILVAEVMLQQTQISTVLDRGFYARWLERFPDFETLASAREDEVLKTWEGLGYYRRARNLQRLAREVMEQHGGVFPSDHASILGLPGVGPYTAGAVASFAFGLAEPIVDGNISRVLSRIYNDATPVDSTAGAKLLWERSALLVKATDDPRALNSALMELGQTHCTPTKPACDLCPVRAHCRALDPETLPVKQARQQISAVTEHVIFLRTSSGVLLELETGRRRTGLWKLPELPPEHVSEPPPVLLRMHYGITRYKVTLWVHEPHAEEYAWPETHRLVPFAELESTPMPAPYRKALRELLGRGEFRLSA</sequence>
<evidence type="ECO:0000256" key="14">
    <source>
        <dbReference type="ARBA" id="ARBA00023295"/>
    </source>
</evidence>
<dbReference type="EC" id="3.2.2.31" evidence="5"/>
<evidence type="ECO:0000256" key="3">
    <source>
        <dbReference type="ARBA" id="ARBA00002933"/>
    </source>
</evidence>
<dbReference type="Proteomes" id="UP001596052">
    <property type="component" value="Unassembled WGS sequence"/>
</dbReference>
<keyword evidence="17" id="KW-1185">Reference proteome</keyword>
<evidence type="ECO:0000256" key="11">
    <source>
        <dbReference type="ARBA" id="ARBA00023004"/>
    </source>
</evidence>
<evidence type="ECO:0000313" key="17">
    <source>
        <dbReference type="Proteomes" id="UP001596052"/>
    </source>
</evidence>
<protein>
    <recommendedName>
        <fullName evidence="6">Adenine DNA glycosylase</fullName>
        <ecNumber evidence="5">3.2.2.31</ecNumber>
    </recommendedName>
</protein>
<dbReference type="Gene3D" id="1.10.1670.10">
    <property type="entry name" value="Helix-hairpin-Helix base-excision DNA repair enzymes (C-terminal)"/>
    <property type="match status" value="1"/>
</dbReference>
<dbReference type="Pfam" id="PF00633">
    <property type="entry name" value="HHH"/>
    <property type="match status" value="1"/>
</dbReference>
<evidence type="ECO:0000256" key="4">
    <source>
        <dbReference type="ARBA" id="ARBA00008343"/>
    </source>
</evidence>
<keyword evidence="13" id="KW-0234">DNA repair</keyword>
<keyword evidence="8" id="KW-0479">Metal-binding</keyword>
<evidence type="ECO:0000256" key="5">
    <source>
        <dbReference type="ARBA" id="ARBA00012045"/>
    </source>
</evidence>
<dbReference type="InterPro" id="IPR003265">
    <property type="entry name" value="HhH-GPD_domain"/>
</dbReference>
<dbReference type="PROSITE" id="PS00764">
    <property type="entry name" value="ENDONUCLEASE_III_1"/>
    <property type="match status" value="1"/>
</dbReference>
<dbReference type="GO" id="GO:0016798">
    <property type="term" value="F:hydrolase activity, acting on glycosyl bonds"/>
    <property type="evidence" value="ECO:0007669"/>
    <property type="project" value="UniProtKB-KW"/>
</dbReference>
<comment type="function">
    <text evidence="3">Adenine glycosylase active on G-A mispairs. MutY also corrects error-prone DNA synthesis past GO lesions which are due to the oxidatively damaged form of guanine: 7,8-dihydro-8-oxoguanine (8-oxo-dGTP).</text>
</comment>
<dbReference type="SUPFAM" id="SSF48150">
    <property type="entry name" value="DNA-glycosylase"/>
    <property type="match status" value="1"/>
</dbReference>
<dbReference type="PANTHER" id="PTHR42944:SF1">
    <property type="entry name" value="ADENINE DNA GLYCOSYLASE"/>
    <property type="match status" value="1"/>
</dbReference>
<dbReference type="Pfam" id="PF00730">
    <property type="entry name" value="HhH-GPD"/>
    <property type="match status" value="1"/>
</dbReference>
<keyword evidence="7" id="KW-0004">4Fe-4S</keyword>
<evidence type="ECO:0000256" key="10">
    <source>
        <dbReference type="ARBA" id="ARBA00022801"/>
    </source>
</evidence>
<dbReference type="SMART" id="SM00478">
    <property type="entry name" value="ENDO3c"/>
    <property type="match status" value="1"/>
</dbReference>
<feature type="domain" description="HhH-GPD" evidence="15">
    <location>
        <begin position="45"/>
        <end position="199"/>
    </location>
</feature>
<proteinExistence type="inferred from homology"/>
<dbReference type="InterPro" id="IPR003651">
    <property type="entry name" value="Endonuclease3_FeS-loop_motif"/>
</dbReference>
<dbReference type="InterPro" id="IPR023170">
    <property type="entry name" value="HhH_base_excis_C"/>
</dbReference>
<evidence type="ECO:0000256" key="13">
    <source>
        <dbReference type="ARBA" id="ARBA00023204"/>
    </source>
</evidence>
<gene>
    <name evidence="16" type="ORF">ACFQDI_06775</name>
</gene>
<organism evidence="16 17">
    <name type="scientific">Prosthecobacter fluviatilis</name>
    <dbReference type="NCBI Taxonomy" id="445931"/>
    <lineage>
        <taxon>Bacteria</taxon>
        <taxon>Pseudomonadati</taxon>
        <taxon>Verrucomicrobiota</taxon>
        <taxon>Verrucomicrobiia</taxon>
        <taxon>Verrucomicrobiales</taxon>
        <taxon>Verrucomicrobiaceae</taxon>
        <taxon>Prosthecobacter</taxon>
    </lineage>
</organism>
<evidence type="ECO:0000256" key="2">
    <source>
        <dbReference type="ARBA" id="ARBA00001966"/>
    </source>
</evidence>
<dbReference type="InterPro" id="IPR000445">
    <property type="entry name" value="HhH_motif"/>
</dbReference>
<dbReference type="InterPro" id="IPR044298">
    <property type="entry name" value="MIG/MutY"/>
</dbReference>
<dbReference type="EMBL" id="JBHSMQ010000002">
    <property type="protein sequence ID" value="MFC5454556.1"/>
    <property type="molecule type" value="Genomic_DNA"/>
</dbReference>
<dbReference type="RefSeq" id="WP_377164752.1">
    <property type="nucleotide sequence ID" value="NZ_JBHSMQ010000002.1"/>
</dbReference>
<evidence type="ECO:0000313" key="16">
    <source>
        <dbReference type="EMBL" id="MFC5454556.1"/>
    </source>
</evidence>
<keyword evidence="14 16" id="KW-0326">Glycosidase</keyword>
<keyword evidence="12" id="KW-0411">Iron-sulfur</keyword>
<accession>A0ABW0KNS6</accession>
<comment type="cofactor">
    <cofactor evidence="2">
        <name>[4Fe-4S] cluster</name>
        <dbReference type="ChEBI" id="CHEBI:49883"/>
    </cofactor>
</comment>
<keyword evidence="10 16" id="KW-0378">Hydrolase</keyword>
<comment type="caution">
    <text evidence="16">The sequence shown here is derived from an EMBL/GenBank/DDBJ whole genome shotgun (WGS) entry which is preliminary data.</text>
</comment>
<reference evidence="17" key="1">
    <citation type="journal article" date="2019" name="Int. J. Syst. Evol. Microbiol.">
        <title>The Global Catalogue of Microorganisms (GCM) 10K type strain sequencing project: providing services to taxonomists for standard genome sequencing and annotation.</title>
        <authorList>
            <consortium name="The Broad Institute Genomics Platform"/>
            <consortium name="The Broad Institute Genome Sequencing Center for Infectious Disease"/>
            <person name="Wu L."/>
            <person name="Ma J."/>
        </authorList>
    </citation>
    <scope>NUCLEOTIDE SEQUENCE [LARGE SCALE GENOMIC DNA]</scope>
    <source>
        <strain evidence="17">CGMCC 4.1469</strain>
    </source>
</reference>
<evidence type="ECO:0000256" key="1">
    <source>
        <dbReference type="ARBA" id="ARBA00000843"/>
    </source>
</evidence>
<evidence type="ECO:0000256" key="6">
    <source>
        <dbReference type="ARBA" id="ARBA00022023"/>
    </source>
</evidence>
<dbReference type="Gene3D" id="1.10.340.30">
    <property type="entry name" value="Hypothetical protein, domain 2"/>
    <property type="match status" value="1"/>
</dbReference>
<comment type="catalytic activity">
    <reaction evidence="1">
        <text>Hydrolyzes free adenine bases from 7,8-dihydro-8-oxoguanine:adenine mismatched double-stranded DNA, leaving an apurinic site.</text>
        <dbReference type="EC" id="3.2.2.31"/>
    </reaction>
</comment>
<evidence type="ECO:0000256" key="9">
    <source>
        <dbReference type="ARBA" id="ARBA00022763"/>
    </source>
</evidence>
<comment type="similarity">
    <text evidence="4">Belongs to the Nth/MutY family.</text>
</comment>
<evidence type="ECO:0000256" key="12">
    <source>
        <dbReference type="ARBA" id="ARBA00023014"/>
    </source>
</evidence>
<evidence type="ECO:0000256" key="8">
    <source>
        <dbReference type="ARBA" id="ARBA00022723"/>
    </source>
</evidence>
<dbReference type="PROSITE" id="PS01155">
    <property type="entry name" value="ENDONUCLEASE_III_2"/>
    <property type="match status" value="1"/>
</dbReference>